<dbReference type="EMBL" id="CACVAP010000047">
    <property type="protein sequence ID" value="CAA6805930.1"/>
    <property type="molecule type" value="Genomic_DNA"/>
</dbReference>
<keyword evidence="3" id="KW-0472">Membrane</keyword>
<sequence length="240" mass="26773">MKQLFNTLLLLTTLNFTACADNQKSDIIASIPEASGISFCQDTKTLVVANDEGLFYELSTDGAILLEHKLGKYDLEGVVCEKENFIFAIEDGAILKVNRQTLKSKVLKLKGKGFKLSKKAGIEGITKIGDLYYLAIQAKEKKDAKLLLVKAGANYAKVVKVIEHGIIDSAGLQYHNKKLFIVSDKKDKLYVYNLKKNKISKKIKLPKFAQEGITFDNSDFVYFADDDGTVRKYSKTSLKI</sequence>
<evidence type="ECO:0008006" key="6">
    <source>
        <dbReference type="Google" id="ProtNLM"/>
    </source>
</evidence>
<keyword evidence="4" id="KW-0732">Signal</keyword>
<evidence type="ECO:0000256" key="3">
    <source>
        <dbReference type="ARBA" id="ARBA00023136"/>
    </source>
</evidence>
<feature type="signal peptide" evidence="4">
    <location>
        <begin position="1"/>
        <end position="20"/>
    </location>
</feature>
<evidence type="ECO:0000256" key="4">
    <source>
        <dbReference type="SAM" id="SignalP"/>
    </source>
</evidence>
<dbReference type="SUPFAM" id="SSF63829">
    <property type="entry name" value="Calcium-dependent phosphotriesterase"/>
    <property type="match status" value="1"/>
</dbReference>
<organism evidence="5">
    <name type="scientific">uncultured Sulfurovum sp</name>
    <dbReference type="NCBI Taxonomy" id="269237"/>
    <lineage>
        <taxon>Bacteria</taxon>
        <taxon>Pseudomonadati</taxon>
        <taxon>Campylobacterota</taxon>
        <taxon>Epsilonproteobacteria</taxon>
        <taxon>Campylobacterales</taxon>
        <taxon>Sulfurovaceae</taxon>
        <taxon>Sulfurovum</taxon>
        <taxon>environmental samples</taxon>
    </lineage>
</organism>
<protein>
    <recommendedName>
        <fullName evidence="6">Periplasmic nitrate reductase component NapL</fullName>
    </recommendedName>
</protein>
<gene>
    <name evidence="5" type="ORF">HELGO_WM3966</name>
</gene>
<evidence type="ECO:0000256" key="1">
    <source>
        <dbReference type="ARBA" id="ARBA00004236"/>
    </source>
</evidence>
<accession>A0A6S6STM4</accession>
<name>A0A6S6STM4_9BACT</name>
<evidence type="ECO:0000313" key="5">
    <source>
        <dbReference type="EMBL" id="CAA6805930.1"/>
    </source>
</evidence>
<dbReference type="Pfam" id="PF06977">
    <property type="entry name" value="SdiA-regulated"/>
    <property type="match status" value="1"/>
</dbReference>
<comment type="subcellular location">
    <subcellularLocation>
        <location evidence="1">Cell membrane</location>
    </subcellularLocation>
</comment>
<proteinExistence type="predicted"/>
<dbReference type="GO" id="GO:0005886">
    <property type="term" value="C:plasma membrane"/>
    <property type="evidence" value="ECO:0007669"/>
    <property type="project" value="UniProtKB-SubCell"/>
</dbReference>
<reference evidence="5" key="1">
    <citation type="submission" date="2020-01" db="EMBL/GenBank/DDBJ databases">
        <authorList>
            <person name="Meier V. D."/>
            <person name="Meier V D."/>
        </authorList>
    </citation>
    <scope>NUCLEOTIDE SEQUENCE</scope>
    <source>
        <strain evidence="5">HLG_WM_MAG_06</strain>
    </source>
</reference>
<keyword evidence="2" id="KW-1003">Cell membrane</keyword>
<dbReference type="InterPro" id="IPR009722">
    <property type="entry name" value="YjiK/CarP"/>
</dbReference>
<feature type="chain" id="PRO_5027665990" description="Periplasmic nitrate reductase component NapL" evidence="4">
    <location>
        <begin position="21"/>
        <end position="240"/>
    </location>
</feature>
<evidence type="ECO:0000256" key="2">
    <source>
        <dbReference type="ARBA" id="ARBA00022475"/>
    </source>
</evidence>
<dbReference type="AlphaFoldDB" id="A0A6S6STM4"/>